<sequence length="214" mass="24677">MSDFDFPYHDSKNVSAIGVWKDNFSTILHHRGSTFHKLTLGRSFNTLFLNLEETVFALLRTNFLLLDYHTRSVVDPYDILNDLFDNFRLADLLKIHVYLAFQRLGKSPRSLQDSLPSIPTVDPNLFSFAHVTPKHERIELHSLLDFFKARKFDNLTYRTEFTSPVYSVDDLDCFITMPDSPASNILDSLVDFNKIVAVSDLDSVYFLTLSPVIF</sequence>
<name>A0A976QSP8_THEOR</name>
<dbReference type="EMBL" id="CP056068">
    <property type="protein sequence ID" value="UKJ90710.1"/>
    <property type="molecule type" value="Genomic_DNA"/>
</dbReference>
<reference evidence="1" key="1">
    <citation type="submission" date="2022-07" db="EMBL/GenBank/DDBJ databases">
        <title>Evaluation of T. orientalis genome assembly methods using nanopore sequencing and analysis of variation between genomes.</title>
        <authorList>
            <person name="Yam J."/>
            <person name="Micallef M.L."/>
            <person name="Liu M."/>
            <person name="Djordjevic S.P."/>
            <person name="Bogema D.R."/>
            <person name="Jenkins C."/>
        </authorList>
    </citation>
    <scope>NUCLEOTIDE SEQUENCE</scope>
    <source>
        <strain evidence="1">Fish Creek</strain>
    </source>
</reference>
<dbReference type="OrthoDB" id="365634at2759"/>
<protein>
    <submittedName>
        <fullName evidence="1">Uncharacterized protein</fullName>
    </submittedName>
</protein>
<evidence type="ECO:0000313" key="2">
    <source>
        <dbReference type="Proteomes" id="UP000244803"/>
    </source>
</evidence>
<dbReference type="AlphaFoldDB" id="A0A976QSP8"/>
<organism evidence="1 2">
    <name type="scientific">Theileria orientalis</name>
    <dbReference type="NCBI Taxonomy" id="68886"/>
    <lineage>
        <taxon>Eukaryota</taxon>
        <taxon>Sar</taxon>
        <taxon>Alveolata</taxon>
        <taxon>Apicomplexa</taxon>
        <taxon>Aconoidasida</taxon>
        <taxon>Piroplasmida</taxon>
        <taxon>Theileriidae</taxon>
        <taxon>Theileria</taxon>
    </lineage>
</organism>
<accession>A0A976QSP8</accession>
<evidence type="ECO:0000313" key="1">
    <source>
        <dbReference type="EMBL" id="UKJ90710.1"/>
    </source>
</evidence>
<dbReference type="Proteomes" id="UP000244803">
    <property type="component" value="Chromosome 2"/>
</dbReference>
<proteinExistence type="predicted"/>
<gene>
    <name evidence="1" type="ORF">MACJ_001644</name>
</gene>